<gene>
    <name evidence="1" type="ORF">C1SCF055_LOCUS34864</name>
</gene>
<reference evidence="2 3" key="2">
    <citation type="submission" date="2024-05" db="EMBL/GenBank/DDBJ databases">
        <authorList>
            <person name="Chen Y."/>
            <person name="Shah S."/>
            <person name="Dougan E. K."/>
            <person name="Thang M."/>
            <person name="Chan C."/>
        </authorList>
    </citation>
    <scope>NUCLEOTIDE SEQUENCE [LARGE SCALE GENOMIC DNA]</scope>
</reference>
<dbReference type="EMBL" id="CAMXCT020004548">
    <property type="protein sequence ID" value="CAL1162887.1"/>
    <property type="molecule type" value="Genomic_DNA"/>
</dbReference>
<evidence type="ECO:0000313" key="3">
    <source>
        <dbReference type="Proteomes" id="UP001152797"/>
    </source>
</evidence>
<dbReference type="EMBL" id="CAMXCT030004548">
    <property type="protein sequence ID" value="CAL4796824.1"/>
    <property type="molecule type" value="Genomic_DNA"/>
</dbReference>
<name>A0A9P1DHG0_9DINO</name>
<accession>A0A9P1DHG0</accession>
<dbReference type="AlphaFoldDB" id="A0A9P1DHG0"/>
<evidence type="ECO:0000313" key="2">
    <source>
        <dbReference type="EMBL" id="CAL4796824.1"/>
    </source>
</evidence>
<dbReference type="Proteomes" id="UP001152797">
    <property type="component" value="Unassembled WGS sequence"/>
</dbReference>
<sequence>MALELEAPPIYYNKVGSGVFGFENCSALYIVIPWLMELADYIQTASGNKALMGAWMSSEAAMRFKIGDTQVSRNSVLCGSQNITLVGNSVIMYGCPAGSKGRSAP</sequence>
<proteinExistence type="predicted"/>
<reference evidence="1" key="1">
    <citation type="submission" date="2022-10" db="EMBL/GenBank/DDBJ databases">
        <authorList>
            <person name="Chen Y."/>
            <person name="Dougan E. K."/>
            <person name="Chan C."/>
            <person name="Rhodes N."/>
            <person name="Thang M."/>
        </authorList>
    </citation>
    <scope>NUCLEOTIDE SEQUENCE</scope>
</reference>
<dbReference type="OrthoDB" id="417208at2759"/>
<protein>
    <submittedName>
        <fullName evidence="2">Dynactin subunit 5</fullName>
    </submittedName>
</protein>
<keyword evidence="3" id="KW-1185">Reference proteome</keyword>
<organism evidence="1">
    <name type="scientific">Cladocopium goreaui</name>
    <dbReference type="NCBI Taxonomy" id="2562237"/>
    <lineage>
        <taxon>Eukaryota</taxon>
        <taxon>Sar</taxon>
        <taxon>Alveolata</taxon>
        <taxon>Dinophyceae</taxon>
        <taxon>Suessiales</taxon>
        <taxon>Symbiodiniaceae</taxon>
        <taxon>Cladocopium</taxon>
    </lineage>
</organism>
<dbReference type="EMBL" id="CAMXCT010004548">
    <property type="protein sequence ID" value="CAI4009512.1"/>
    <property type="molecule type" value="Genomic_DNA"/>
</dbReference>
<evidence type="ECO:0000313" key="1">
    <source>
        <dbReference type="EMBL" id="CAI4009512.1"/>
    </source>
</evidence>
<comment type="caution">
    <text evidence="1">The sequence shown here is derived from an EMBL/GenBank/DDBJ whole genome shotgun (WGS) entry which is preliminary data.</text>
</comment>